<evidence type="ECO:0000313" key="2">
    <source>
        <dbReference type="EMBL" id="KAG2105885.1"/>
    </source>
</evidence>
<feature type="compositionally biased region" description="Polar residues" evidence="1">
    <location>
        <begin position="574"/>
        <end position="583"/>
    </location>
</feature>
<feature type="compositionally biased region" description="Polar residues" evidence="1">
    <location>
        <begin position="1060"/>
        <end position="1070"/>
    </location>
</feature>
<evidence type="ECO:0000256" key="1">
    <source>
        <dbReference type="SAM" id="MobiDB-lite"/>
    </source>
</evidence>
<dbReference type="EMBL" id="JABBWM010000037">
    <property type="protein sequence ID" value="KAG2105885.1"/>
    <property type="molecule type" value="Genomic_DNA"/>
</dbReference>
<dbReference type="OrthoDB" id="3228777at2759"/>
<feature type="region of interest" description="Disordered" evidence="1">
    <location>
        <begin position="392"/>
        <end position="412"/>
    </location>
</feature>
<proteinExistence type="predicted"/>
<feature type="compositionally biased region" description="Basic residues" evidence="1">
    <location>
        <begin position="588"/>
        <end position="602"/>
    </location>
</feature>
<feature type="compositionally biased region" description="Polar residues" evidence="1">
    <location>
        <begin position="1"/>
        <end position="10"/>
    </location>
</feature>
<name>A0A9P7F3F5_9AGAM</name>
<feature type="compositionally biased region" description="Low complexity" evidence="1">
    <location>
        <begin position="650"/>
        <end position="665"/>
    </location>
</feature>
<dbReference type="RefSeq" id="XP_041291441.1">
    <property type="nucleotide sequence ID" value="XM_041440548.1"/>
</dbReference>
<accession>A0A9P7F3F5</accession>
<feature type="compositionally biased region" description="Basic residues" evidence="1">
    <location>
        <begin position="635"/>
        <end position="649"/>
    </location>
</feature>
<feature type="region of interest" description="Disordered" evidence="1">
    <location>
        <begin position="869"/>
        <end position="900"/>
    </location>
</feature>
<feature type="region of interest" description="Disordered" evidence="1">
    <location>
        <begin position="632"/>
        <end position="690"/>
    </location>
</feature>
<feature type="compositionally biased region" description="Polar residues" evidence="1">
    <location>
        <begin position="798"/>
        <end position="810"/>
    </location>
</feature>
<feature type="compositionally biased region" description="Polar residues" evidence="1">
    <location>
        <begin position="230"/>
        <end position="240"/>
    </location>
</feature>
<feature type="region of interest" description="Disordered" evidence="1">
    <location>
        <begin position="769"/>
        <end position="842"/>
    </location>
</feature>
<gene>
    <name evidence="2" type="ORF">F5147DRAFT_761890</name>
</gene>
<organism evidence="2 3">
    <name type="scientific">Suillus discolor</name>
    <dbReference type="NCBI Taxonomy" id="1912936"/>
    <lineage>
        <taxon>Eukaryota</taxon>
        <taxon>Fungi</taxon>
        <taxon>Dikarya</taxon>
        <taxon>Basidiomycota</taxon>
        <taxon>Agaricomycotina</taxon>
        <taxon>Agaricomycetes</taxon>
        <taxon>Agaricomycetidae</taxon>
        <taxon>Boletales</taxon>
        <taxon>Suillineae</taxon>
        <taxon>Suillaceae</taxon>
        <taxon>Suillus</taxon>
    </lineage>
</organism>
<feature type="compositionally biased region" description="Polar residues" evidence="1">
    <location>
        <begin position="833"/>
        <end position="842"/>
    </location>
</feature>
<dbReference type="GeneID" id="64702807"/>
<keyword evidence="3" id="KW-1185">Reference proteome</keyword>
<feature type="compositionally biased region" description="Polar residues" evidence="1">
    <location>
        <begin position="666"/>
        <end position="682"/>
    </location>
</feature>
<feature type="compositionally biased region" description="Polar residues" evidence="1">
    <location>
        <begin position="268"/>
        <end position="278"/>
    </location>
</feature>
<comment type="caution">
    <text evidence="2">The sequence shown here is derived from an EMBL/GenBank/DDBJ whole genome shotgun (WGS) entry which is preliminary data.</text>
</comment>
<feature type="region of interest" description="Disordered" evidence="1">
    <location>
        <begin position="120"/>
        <end position="142"/>
    </location>
</feature>
<evidence type="ECO:0000313" key="3">
    <source>
        <dbReference type="Proteomes" id="UP000823399"/>
    </source>
</evidence>
<sequence>MGTKTTSSLPFSMLPRLGFTPSHKTGSSSRSPYAENSEEDWYIPYNGPLEPPKSVSMAKQGTTRHFCRQDDINAFLEDSQLLDRYRDTSVNDAEPLGLGLPAQSTSSHRTRIRPDFMRHTTSSSSVIDPIRPHPRRRQASAPRLQIPTHTSMDAGADVGESPMPMQRMATLSPQKKMGRFFGFGSSKKPKSQSTSTPVSPIIRTNTLGTWPPSSVQHSTLQEHVNFAKSPGSSPNTSNHFDSPYAALAQPSRRSQTLHYPPRVDGMNLSPSKQRSAQHLNLHGKPDQDSFPSFPTTNYNSSTIFMAHPYANTSSSVSVSAFRPGTSQQSRQGHQPLDSGSQHTHFSQDNPTRRNRALTYAIDPRSDGAAASVKSARPLTSPLKLSVSTPNLFATSHDKQPSQQSTKSTPPVAGVERWLSPETWCDALFFPRPRLKVKRAHGSHGGSSGRILSPPITPVAEGATPRLSPAPLSGRPQVSLVTTDVPRKHHVLLKSRSAIDVLSGPSISGRPRTAPMKRHLDPDADLIEDKNLEESEFVPGASTVQQEHRPSTPVPSLTQVLEEGEALEEQRRQWQHQASRSLGNSRTRSLSRARARSLSRSHGHKSEGSTTLEFLAARTLLGGQSITPTINVARTSHSRSHSHSHTRSNSRGRSSSYSFTQSQSHSLGKSNSQRSLADSQPQSARHARNDSWGKTALLKACAPCGDISDLLGTPVDSKKTALEPMTEETKVIHLTDPADPSHNEADEGSVIVIGISPAPTTSSGEGVGIALSSPPPSDDRFYPNPELPSMPGHPYANGATYTQYLNPSSEHGLQHSLKMSDYAGPHPSAYDPQLPSNTATNDVSMRHRLPPRAMQPGAISHPYATALSEPVNSHARQPSNSVLPTLPVPPTAVQEDNGFTSDNHISISSPDFEKYGVGEVLVFAAPSRDEQESDSEDQSLGTIIPCQQDTLSRIIDKGKAKDLTSAPIASDNSQSRIPVSDVVIVSTRPSSLISVTAVEGRDSTYSPGALRNTTNVTSAHLVISALDNDDLDEFQDLFYRPPQNRLSSGKSSVKHQDTSETSRGIPSDIHSSYSGSALTNLMRSMSEIGELHVAASDTSYGQRSGGPGDQRSDELSQTYIFMDMSRTSSPVQVDPCAVTQSPAQLYDAPFEVGVPEDIESSRASSLLIASQENDTFGHPIRQDVVDAAGTSTIHQGSYRSSTYASIHDAAEEDDLVSPITPMQSPPVSADAMRSSYMTSGSEYSRMSTLSDFPDPPARTNVLPNQPSILQIYVNAPTPLQQSESFQGTECPQSGSRVFSLESHHTTFGGSDDMDIITQVHRSEL</sequence>
<protein>
    <submittedName>
        <fullName evidence="2">Uncharacterized protein</fullName>
    </submittedName>
</protein>
<feature type="region of interest" description="Disordered" evidence="1">
    <location>
        <begin position="225"/>
        <end position="294"/>
    </location>
</feature>
<feature type="region of interest" description="Disordered" evidence="1">
    <location>
        <begin position="1040"/>
        <end position="1070"/>
    </location>
</feature>
<feature type="compositionally biased region" description="Polar residues" evidence="1">
    <location>
        <begin position="316"/>
        <end position="349"/>
    </location>
</feature>
<feature type="region of interest" description="Disordered" evidence="1">
    <location>
        <begin position="564"/>
        <end position="609"/>
    </location>
</feature>
<feature type="region of interest" description="Disordered" evidence="1">
    <location>
        <begin position="1"/>
        <end position="35"/>
    </location>
</feature>
<reference evidence="2" key="1">
    <citation type="journal article" date="2020" name="New Phytol.">
        <title>Comparative genomics reveals dynamic genome evolution in host specialist ectomycorrhizal fungi.</title>
        <authorList>
            <person name="Lofgren L.A."/>
            <person name="Nguyen N.H."/>
            <person name="Vilgalys R."/>
            <person name="Ruytinx J."/>
            <person name="Liao H.L."/>
            <person name="Branco S."/>
            <person name="Kuo A."/>
            <person name="LaButti K."/>
            <person name="Lipzen A."/>
            <person name="Andreopoulos W."/>
            <person name="Pangilinan J."/>
            <person name="Riley R."/>
            <person name="Hundley H."/>
            <person name="Na H."/>
            <person name="Barry K."/>
            <person name="Grigoriev I.V."/>
            <person name="Stajich J.E."/>
            <person name="Kennedy P.G."/>
        </authorList>
    </citation>
    <scope>NUCLEOTIDE SEQUENCE</scope>
    <source>
        <strain evidence="2">FC423</strain>
    </source>
</reference>
<feature type="region of interest" description="Disordered" evidence="1">
    <location>
        <begin position="316"/>
        <end position="352"/>
    </location>
</feature>
<feature type="compositionally biased region" description="Polar residues" evidence="1">
    <location>
        <begin position="22"/>
        <end position="31"/>
    </location>
</feature>
<dbReference type="Proteomes" id="UP000823399">
    <property type="component" value="Unassembled WGS sequence"/>
</dbReference>